<sequence>MRSRIAITLMLVFGFAFSGAGVGLAVTGVNAEGQSAADVQYPAPVSTPVPAAETPVPEGTPVPETLTPDNEVIGESDEGAAPRADEGDAAPVQEASPVQETRQLGAEEGGEELPFTGFAAIPVLLLGFALLTSGFVLRRGGDEK</sequence>
<feature type="compositionally biased region" description="Low complexity" evidence="1">
    <location>
        <begin position="53"/>
        <end position="68"/>
    </location>
</feature>
<dbReference type="EMBL" id="CADCVJ010000040">
    <property type="protein sequence ID" value="CAA9465139.1"/>
    <property type="molecule type" value="Genomic_DNA"/>
</dbReference>
<keyword evidence="2" id="KW-1133">Transmembrane helix</keyword>
<gene>
    <name evidence="3" type="ORF">AVDCRST_MAG38-764</name>
</gene>
<protein>
    <submittedName>
        <fullName evidence="3">Uncharacterized protein</fullName>
    </submittedName>
</protein>
<name>A0A6J4R5Y3_9ACTN</name>
<accession>A0A6J4R5Y3</accession>
<reference evidence="3" key="1">
    <citation type="submission" date="2020-02" db="EMBL/GenBank/DDBJ databases">
        <authorList>
            <person name="Meier V. D."/>
        </authorList>
    </citation>
    <scope>NUCLEOTIDE SEQUENCE</scope>
    <source>
        <strain evidence="3">AVDCRST_MAG38</strain>
    </source>
</reference>
<dbReference type="AlphaFoldDB" id="A0A6J4R5Y3"/>
<proteinExistence type="predicted"/>
<evidence type="ECO:0000256" key="2">
    <source>
        <dbReference type="SAM" id="Phobius"/>
    </source>
</evidence>
<evidence type="ECO:0000256" key="1">
    <source>
        <dbReference type="SAM" id="MobiDB-lite"/>
    </source>
</evidence>
<feature type="transmembrane region" description="Helical" evidence="2">
    <location>
        <begin position="115"/>
        <end position="137"/>
    </location>
</feature>
<keyword evidence="2" id="KW-0472">Membrane</keyword>
<organism evidence="3">
    <name type="scientific">uncultured Solirubrobacteraceae bacterium</name>
    <dbReference type="NCBI Taxonomy" id="1162706"/>
    <lineage>
        <taxon>Bacteria</taxon>
        <taxon>Bacillati</taxon>
        <taxon>Actinomycetota</taxon>
        <taxon>Thermoleophilia</taxon>
        <taxon>Solirubrobacterales</taxon>
        <taxon>Solirubrobacteraceae</taxon>
        <taxon>environmental samples</taxon>
    </lineage>
</organism>
<feature type="region of interest" description="Disordered" evidence="1">
    <location>
        <begin position="42"/>
        <end position="110"/>
    </location>
</feature>
<keyword evidence="2" id="KW-0812">Transmembrane</keyword>
<evidence type="ECO:0000313" key="3">
    <source>
        <dbReference type="EMBL" id="CAA9465139.1"/>
    </source>
</evidence>